<evidence type="ECO:0000256" key="7">
    <source>
        <dbReference type="ARBA" id="ARBA00022842"/>
    </source>
</evidence>
<dbReference type="PANTHER" id="PTHR43055:SF1">
    <property type="entry name" value="FORMATE-DEPENDENT PHOSPHORIBOSYLGLYCINAMIDE FORMYLTRANSFERASE"/>
    <property type="match status" value="1"/>
</dbReference>
<feature type="binding site" evidence="8">
    <location>
        <begin position="194"/>
        <end position="197"/>
    </location>
    <ligand>
        <name>ATP</name>
        <dbReference type="ChEBI" id="CHEBI:30616"/>
    </ligand>
</feature>
<comment type="caution">
    <text evidence="10">The sequence shown here is derived from an EMBL/GenBank/DDBJ whole genome shotgun (WGS) entry which is preliminary data.</text>
</comment>
<feature type="binding site" evidence="8">
    <location>
        <position position="355"/>
    </location>
    <ligand>
        <name>N(1)-(5-phospho-beta-D-ribosyl)glycinamide</name>
        <dbReference type="ChEBI" id="CHEBI:143788"/>
    </ligand>
</feature>
<dbReference type="InterPro" id="IPR011761">
    <property type="entry name" value="ATP-grasp"/>
</dbReference>
<organism evidence="10 11">
    <name type="scientific">Geoanaerobacter pelophilus</name>
    <dbReference type="NCBI Taxonomy" id="60036"/>
    <lineage>
        <taxon>Bacteria</taxon>
        <taxon>Pseudomonadati</taxon>
        <taxon>Thermodesulfobacteriota</taxon>
        <taxon>Desulfuromonadia</taxon>
        <taxon>Geobacterales</taxon>
        <taxon>Geobacteraceae</taxon>
        <taxon>Geoanaerobacter</taxon>
    </lineage>
</organism>
<keyword evidence="10" id="KW-0808">Transferase</keyword>
<dbReference type="Gene3D" id="3.40.50.20">
    <property type="match status" value="1"/>
</dbReference>
<keyword evidence="7 8" id="KW-0460">Magnesium</keyword>
<evidence type="ECO:0000256" key="8">
    <source>
        <dbReference type="HAMAP-Rule" id="MF_01643"/>
    </source>
</evidence>
<dbReference type="GO" id="GO:0005524">
    <property type="term" value="F:ATP binding"/>
    <property type="evidence" value="ECO:0007669"/>
    <property type="project" value="UniProtKB-UniRule"/>
</dbReference>
<keyword evidence="11" id="KW-1185">Reference proteome</keyword>
<dbReference type="InterPro" id="IPR003135">
    <property type="entry name" value="ATP-grasp_carboxylate-amine"/>
</dbReference>
<keyword evidence="6 8" id="KW-0067">ATP-binding</keyword>
<feature type="binding site" evidence="8">
    <location>
        <position position="285"/>
    </location>
    <ligand>
        <name>N(1)-(5-phospho-beta-D-ribosyl)glycinamide</name>
        <dbReference type="ChEBI" id="CHEBI:143788"/>
    </ligand>
</feature>
<dbReference type="SUPFAM" id="SSF52440">
    <property type="entry name" value="PreATP-grasp domain"/>
    <property type="match status" value="1"/>
</dbReference>
<keyword evidence="2 8" id="KW-0436">Ligase</keyword>
<feature type="binding site" evidence="8">
    <location>
        <begin position="159"/>
        <end position="164"/>
    </location>
    <ligand>
        <name>ATP</name>
        <dbReference type="ChEBI" id="CHEBI:30616"/>
    </ligand>
</feature>
<dbReference type="InterPro" id="IPR054350">
    <property type="entry name" value="PurT/PurK_preATP-grasp"/>
</dbReference>
<reference evidence="10 11" key="1">
    <citation type="submission" date="2021-05" db="EMBL/GenBank/DDBJ databases">
        <title>The draft genome of Geobacter pelophilus DSM 12255.</title>
        <authorList>
            <person name="Xu Z."/>
            <person name="Masuda Y."/>
            <person name="Itoh H."/>
            <person name="Senoo K."/>
        </authorList>
    </citation>
    <scope>NUCLEOTIDE SEQUENCE [LARGE SCALE GENOMIC DNA]</scope>
    <source>
        <strain evidence="10 11">DSM 12255</strain>
    </source>
</reference>
<evidence type="ECO:0000256" key="1">
    <source>
        <dbReference type="ARBA" id="ARBA00011738"/>
    </source>
</evidence>
<evidence type="ECO:0000313" key="10">
    <source>
        <dbReference type="EMBL" id="MBT0662941.1"/>
    </source>
</evidence>
<comment type="function">
    <text evidence="8">Involved in the de novo purine biosynthesis. Catalyzes the transfer of formate to 5-phospho-ribosyl-glycinamide (GAR), producing 5-phospho-ribosyl-N-formylglycinamide (FGAR). Formate is provided by PurU via hydrolysis of 10-formyl-tetrahydrofolate.</text>
</comment>
<dbReference type="PANTHER" id="PTHR43055">
    <property type="entry name" value="FORMATE-DEPENDENT PHOSPHORIBOSYLGLYCINAMIDE FORMYLTRANSFERASE"/>
    <property type="match status" value="1"/>
</dbReference>
<dbReference type="FunFam" id="3.30.1490.20:FF:000013">
    <property type="entry name" value="Formate-dependent phosphoribosylglycinamide formyltransferase"/>
    <property type="match status" value="1"/>
</dbReference>
<evidence type="ECO:0000259" key="9">
    <source>
        <dbReference type="PROSITE" id="PS50975"/>
    </source>
</evidence>
<dbReference type="RefSeq" id="WP_214169726.1">
    <property type="nucleotide sequence ID" value="NZ_JAHCVJ010000001.1"/>
</dbReference>
<dbReference type="GO" id="GO:0043815">
    <property type="term" value="F:phosphoribosylglycinamide formyltransferase 2 activity"/>
    <property type="evidence" value="ECO:0007669"/>
    <property type="project" value="UniProtKB-UniRule"/>
</dbReference>
<dbReference type="InterPro" id="IPR013815">
    <property type="entry name" value="ATP_grasp_subdomain_1"/>
</dbReference>
<feature type="binding site" evidence="8">
    <location>
        <position position="278"/>
    </location>
    <ligand>
        <name>Mg(2+)</name>
        <dbReference type="ChEBI" id="CHEBI:18420"/>
    </ligand>
</feature>
<feature type="binding site" evidence="8">
    <location>
        <position position="154"/>
    </location>
    <ligand>
        <name>ATP</name>
        <dbReference type="ChEBI" id="CHEBI:30616"/>
    </ligand>
</feature>
<evidence type="ECO:0000256" key="4">
    <source>
        <dbReference type="ARBA" id="ARBA00022741"/>
    </source>
</evidence>
<dbReference type="InterPro" id="IPR005862">
    <property type="entry name" value="PurT"/>
</dbReference>
<dbReference type="SUPFAM" id="SSF56059">
    <property type="entry name" value="Glutathione synthetase ATP-binding domain-like"/>
    <property type="match status" value="1"/>
</dbReference>
<dbReference type="InterPro" id="IPR048740">
    <property type="entry name" value="PurT_C"/>
</dbReference>
<comment type="similarity">
    <text evidence="8">Belongs to the PurK/PurT family.</text>
</comment>
<gene>
    <name evidence="8 10" type="primary">purT</name>
    <name evidence="10" type="ORF">KI809_01405</name>
</gene>
<dbReference type="Pfam" id="PF21244">
    <property type="entry name" value="PurT_C"/>
    <property type="match status" value="1"/>
</dbReference>
<dbReference type="Gene3D" id="3.30.470.20">
    <property type="entry name" value="ATP-grasp fold, B domain"/>
    <property type="match status" value="1"/>
</dbReference>
<dbReference type="InterPro" id="IPR011054">
    <property type="entry name" value="Rudment_hybrid_motif"/>
</dbReference>
<comment type="catalytic activity">
    <reaction evidence="8">
        <text>N(1)-(5-phospho-beta-D-ribosyl)glycinamide + formate + ATP = N(2)-formyl-N(1)-(5-phospho-beta-D-ribosyl)glycinamide + ADP + phosphate + H(+)</text>
        <dbReference type="Rhea" id="RHEA:24829"/>
        <dbReference type="ChEBI" id="CHEBI:15378"/>
        <dbReference type="ChEBI" id="CHEBI:15740"/>
        <dbReference type="ChEBI" id="CHEBI:30616"/>
        <dbReference type="ChEBI" id="CHEBI:43474"/>
        <dbReference type="ChEBI" id="CHEBI:143788"/>
        <dbReference type="ChEBI" id="CHEBI:147286"/>
        <dbReference type="ChEBI" id="CHEBI:456216"/>
        <dbReference type="EC" id="6.3.1.21"/>
    </reaction>
</comment>
<dbReference type="EMBL" id="JAHCVJ010000001">
    <property type="protein sequence ID" value="MBT0662941.1"/>
    <property type="molecule type" value="Genomic_DNA"/>
</dbReference>
<dbReference type="Pfam" id="PF22660">
    <property type="entry name" value="RS_preATP-grasp-like"/>
    <property type="match status" value="1"/>
</dbReference>
<dbReference type="GO" id="GO:0000287">
    <property type="term" value="F:magnesium ion binding"/>
    <property type="evidence" value="ECO:0007669"/>
    <property type="project" value="UniProtKB-UniRule"/>
</dbReference>
<dbReference type="FunFam" id="3.40.50.20:FF:000007">
    <property type="entry name" value="Formate-dependent phosphoribosylglycinamide formyltransferase"/>
    <property type="match status" value="1"/>
</dbReference>
<feature type="binding site" evidence="8">
    <location>
        <begin position="362"/>
        <end position="363"/>
    </location>
    <ligand>
        <name>N(1)-(5-phospho-beta-D-ribosyl)glycinamide</name>
        <dbReference type="ChEBI" id="CHEBI:143788"/>
    </ligand>
</feature>
<keyword evidence="5 8" id="KW-0658">Purine biosynthesis</keyword>
<keyword evidence="4 8" id="KW-0547">Nucleotide-binding</keyword>
<evidence type="ECO:0000256" key="5">
    <source>
        <dbReference type="ARBA" id="ARBA00022755"/>
    </source>
</evidence>
<feature type="binding site" evidence="8">
    <location>
        <position position="202"/>
    </location>
    <ligand>
        <name>ATP</name>
        <dbReference type="ChEBI" id="CHEBI:30616"/>
    </ligand>
</feature>
<keyword evidence="3 8" id="KW-0479">Metal-binding</keyword>
<dbReference type="GO" id="GO:0005829">
    <property type="term" value="C:cytosol"/>
    <property type="evidence" value="ECO:0007669"/>
    <property type="project" value="TreeGrafter"/>
</dbReference>
<dbReference type="Proteomes" id="UP000811899">
    <property type="component" value="Unassembled WGS sequence"/>
</dbReference>
<evidence type="ECO:0000313" key="11">
    <source>
        <dbReference type="Proteomes" id="UP000811899"/>
    </source>
</evidence>
<evidence type="ECO:0000256" key="3">
    <source>
        <dbReference type="ARBA" id="ARBA00022723"/>
    </source>
</evidence>
<feature type="binding site" evidence="8">
    <location>
        <position position="113"/>
    </location>
    <ligand>
        <name>ATP</name>
        <dbReference type="ChEBI" id="CHEBI:30616"/>
    </ligand>
</feature>
<dbReference type="HAMAP" id="MF_01643">
    <property type="entry name" value="PurT"/>
    <property type="match status" value="1"/>
</dbReference>
<feature type="binding site" evidence="8">
    <location>
        <position position="266"/>
    </location>
    <ligand>
        <name>Mg(2+)</name>
        <dbReference type="ChEBI" id="CHEBI:18420"/>
    </ligand>
</feature>
<proteinExistence type="inferred from homology"/>
<feature type="binding site" evidence="8">
    <location>
        <position position="81"/>
    </location>
    <ligand>
        <name>N(1)-(5-phospho-beta-D-ribosyl)glycinamide</name>
        <dbReference type="ChEBI" id="CHEBI:143788"/>
    </ligand>
</feature>
<comment type="pathway">
    <text evidence="8">Purine metabolism; IMP biosynthesis via de novo pathway; N(2)-formyl-N(1)-(5-phospho-D-ribosyl)glycinamide from N(1)-(5-phospho-D-ribosyl)glycinamide (formate route): step 1/1.</text>
</comment>
<evidence type="ECO:0000256" key="2">
    <source>
        <dbReference type="ARBA" id="ARBA00022598"/>
    </source>
</evidence>
<comment type="subunit">
    <text evidence="1 8">Homodimer.</text>
</comment>
<dbReference type="Pfam" id="PF02222">
    <property type="entry name" value="ATP-grasp"/>
    <property type="match status" value="1"/>
</dbReference>
<dbReference type="NCBIfam" id="TIGR01142">
    <property type="entry name" value="purT"/>
    <property type="match status" value="1"/>
</dbReference>
<dbReference type="GO" id="GO:0004644">
    <property type="term" value="F:phosphoribosylglycinamide formyltransferase activity"/>
    <property type="evidence" value="ECO:0007669"/>
    <property type="project" value="UniProtKB-UniRule"/>
</dbReference>
<dbReference type="Gene3D" id="3.30.1490.20">
    <property type="entry name" value="ATP-grasp fold, A domain"/>
    <property type="match status" value="1"/>
</dbReference>
<dbReference type="AlphaFoldDB" id="A0AAW4KWJ1"/>
<protein>
    <recommendedName>
        <fullName evidence="8">Formate-dependent phosphoribosylglycinamide formyltransferase</fullName>
        <ecNumber evidence="8">6.3.1.21</ecNumber>
    </recommendedName>
    <alternativeName>
        <fullName evidence="8">5'-phosphoribosylglycinamide transformylase 2</fullName>
    </alternativeName>
    <alternativeName>
        <fullName evidence="8">Formate-dependent GAR transformylase</fullName>
    </alternativeName>
    <alternativeName>
        <fullName evidence="8">GAR transformylase 2</fullName>
        <shortName evidence="8">GART 2</shortName>
    </alternativeName>
    <alternativeName>
        <fullName evidence="8">Non-folate glycinamide ribonucleotide transformylase</fullName>
    </alternativeName>
    <alternativeName>
        <fullName evidence="8">Phosphoribosylglycinamide formyltransferase 2</fullName>
    </alternativeName>
</protein>
<sequence length="394" mass="42220">MNIGTPLKPGATKLLLLGSGELGKEVAIEAQRLGVEVIAVDRYPHAPAMQVAHRSHVISMLDRDALRRVVEAERPDLIVPEIEAIDTAFLLELEQGGQRVIPTARATNLTMNREGIRRLAAEELGLPTAPYAFAQSAEELRSAAAAIGFPCVVKPIMSSSGKGQSVVKTAAEVDTAWHYAMDGARGASDTVIIEGFIDFDYEITQLTVRHAGGTSFCPPIGHVQIKGDYHESWQPMAMSPAALAEARRQAEAVTTALGGYGIFGVELFIKGDTVLFSEVSPRPHDTGMVTMISQNLSQFELHVRAILGLPVPEILNLAPSASHVILAADNQDNVRFEGIAEALNVATAKLRLFGKPDTRPGRRMAVALTQGASTDEARSRAETSAHCVQLVPQG</sequence>
<evidence type="ECO:0000256" key="6">
    <source>
        <dbReference type="ARBA" id="ARBA00022840"/>
    </source>
</evidence>
<dbReference type="NCBIfam" id="NF006766">
    <property type="entry name" value="PRK09288.1"/>
    <property type="match status" value="1"/>
</dbReference>
<dbReference type="InterPro" id="IPR016185">
    <property type="entry name" value="PreATP-grasp_dom_sf"/>
</dbReference>
<dbReference type="GO" id="GO:0006189">
    <property type="term" value="P:'de novo' IMP biosynthetic process"/>
    <property type="evidence" value="ECO:0007669"/>
    <property type="project" value="UniProtKB-UniRule"/>
</dbReference>
<dbReference type="SUPFAM" id="SSF51246">
    <property type="entry name" value="Rudiment single hybrid motif"/>
    <property type="match status" value="1"/>
</dbReference>
<feature type="binding site" evidence="8">
    <location>
        <begin position="21"/>
        <end position="22"/>
    </location>
    <ligand>
        <name>N(1)-(5-phospho-beta-D-ribosyl)glycinamide</name>
        <dbReference type="ChEBI" id="CHEBI:143788"/>
    </ligand>
</feature>
<accession>A0AAW4KWJ1</accession>
<dbReference type="PROSITE" id="PS50975">
    <property type="entry name" value="ATP_GRASP"/>
    <property type="match status" value="1"/>
</dbReference>
<feature type="domain" description="ATP-grasp" evidence="9">
    <location>
        <begin position="118"/>
        <end position="307"/>
    </location>
</feature>
<dbReference type="EC" id="6.3.1.21" evidence="8"/>
<name>A0AAW4KWJ1_9BACT</name>